<accession>A0A1C4UJV3</accession>
<feature type="transmembrane region" description="Helical" evidence="2">
    <location>
        <begin position="67"/>
        <end position="87"/>
    </location>
</feature>
<dbReference type="RefSeq" id="WP_091394990.1">
    <property type="nucleotide sequence ID" value="NZ_FMCR01000001.1"/>
</dbReference>
<keyword evidence="2" id="KW-1133">Transmembrane helix</keyword>
<dbReference type="Proteomes" id="UP000198864">
    <property type="component" value="Unassembled WGS sequence"/>
</dbReference>
<dbReference type="AlphaFoldDB" id="A0A1C4UJV3"/>
<keyword evidence="2" id="KW-0812">Transmembrane</keyword>
<dbReference type="EMBL" id="FMCR01000001">
    <property type="protein sequence ID" value="SCE71945.1"/>
    <property type="molecule type" value="Genomic_DNA"/>
</dbReference>
<evidence type="ECO:0000313" key="4">
    <source>
        <dbReference type="Proteomes" id="UP000198864"/>
    </source>
</evidence>
<sequence length="232" mass="24435">MRTSDLHADVLPPFRASRPAHRAVPTDAVRPVRRATHRARSGSPPEAVAPVPAAGWRGGHRRAAGRAAIVASVLTVSLGWLLAILVAPHVTLSPGARMVALFCHLTCLVVGFGAVLTVDWFSLRWLLRREPLGTVLTAARGAHLLIWLGLVGLLASGAALGPDTSSGLVWVKLLAVLVVGVNGLFLGRVRDRLVAVQGRPPWSALLPGAAAATISQLAWWTATLVGFWNANG</sequence>
<feature type="region of interest" description="Disordered" evidence="1">
    <location>
        <begin position="32"/>
        <end position="52"/>
    </location>
</feature>
<name>A0A1C4UJV3_9ACTN</name>
<evidence type="ECO:0000313" key="3">
    <source>
        <dbReference type="EMBL" id="SCE71945.1"/>
    </source>
</evidence>
<feature type="transmembrane region" description="Helical" evidence="2">
    <location>
        <begin position="167"/>
        <end position="185"/>
    </location>
</feature>
<feature type="transmembrane region" description="Helical" evidence="2">
    <location>
        <begin position="99"/>
        <end position="121"/>
    </location>
</feature>
<protein>
    <submittedName>
        <fullName evidence="3">Uncharacterized protein</fullName>
    </submittedName>
</protein>
<keyword evidence="2" id="KW-0472">Membrane</keyword>
<reference evidence="3 4" key="1">
    <citation type="submission" date="2016-06" db="EMBL/GenBank/DDBJ databases">
        <authorList>
            <person name="Kjaerup R.B."/>
            <person name="Dalgaard T.S."/>
            <person name="Juul-Madsen H.R."/>
        </authorList>
    </citation>
    <scope>NUCLEOTIDE SEQUENCE [LARGE SCALE GENOMIC DNA]</scope>
    <source>
        <strain evidence="3 4">DSM 44871</strain>
    </source>
</reference>
<evidence type="ECO:0000256" key="1">
    <source>
        <dbReference type="SAM" id="MobiDB-lite"/>
    </source>
</evidence>
<feature type="transmembrane region" description="Helical" evidence="2">
    <location>
        <begin position="205"/>
        <end position="228"/>
    </location>
</feature>
<dbReference type="STRING" id="285676.GA0070561_1109"/>
<feature type="transmembrane region" description="Helical" evidence="2">
    <location>
        <begin position="142"/>
        <end position="161"/>
    </location>
</feature>
<organism evidence="3 4">
    <name type="scientific">Micromonospora saelicesensis</name>
    <dbReference type="NCBI Taxonomy" id="285676"/>
    <lineage>
        <taxon>Bacteria</taxon>
        <taxon>Bacillati</taxon>
        <taxon>Actinomycetota</taxon>
        <taxon>Actinomycetes</taxon>
        <taxon>Micromonosporales</taxon>
        <taxon>Micromonosporaceae</taxon>
        <taxon>Micromonospora</taxon>
    </lineage>
</organism>
<gene>
    <name evidence="3" type="ORF">GA0070561_1109</name>
</gene>
<evidence type="ECO:0000256" key="2">
    <source>
        <dbReference type="SAM" id="Phobius"/>
    </source>
</evidence>
<proteinExistence type="predicted"/>